<sequence length="322" mass="35823">MSEQKLPAFSDLPLDKSGPMLNAWGLYGKDDQLGCLNRLTPSIVKAASSEIQTGIRIGLDWPLDAQGDLPFFGRREFHKEIFHKAPRVVNDDTWTFNTQSSSQWDGLRHFAYQKAARFYNGVTLDDIHGPQKSNVNGIGAWAAQGIVGRGVLLDHLAWRKSKGVEVAKHDAFKTGAIPLSELKEVAAWEGVEIKFGDVLFIRSGFIAAHSQMDREELEVLRKQMPPGFYGVEQSEALLKWVWENFSAVAGDQPSFESWPTAKEWSCHEVFLAGWGLPIGELFDLEKLSEHCAKTKRYSFFLSSEPCNVPGGVASPPNALAIF</sequence>
<proteinExistence type="inferred from homology"/>
<dbReference type="InterPro" id="IPR007325">
    <property type="entry name" value="KFase/CYL"/>
</dbReference>
<dbReference type="EMBL" id="PTQR01000013">
    <property type="protein sequence ID" value="TKX26304.1"/>
    <property type="molecule type" value="Genomic_DNA"/>
</dbReference>
<dbReference type="Proteomes" id="UP000308133">
    <property type="component" value="Unassembled WGS sequence"/>
</dbReference>
<comment type="similarity">
    <text evidence="1">Belongs to the Cyclase 1 superfamily.</text>
</comment>
<evidence type="ECO:0000313" key="3">
    <source>
        <dbReference type="Proteomes" id="UP000308133"/>
    </source>
</evidence>
<dbReference type="PANTHER" id="PTHR34861">
    <property type="match status" value="1"/>
</dbReference>
<accession>A0A4U7BCZ9</accession>
<dbReference type="PANTHER" id="PTHR34861:SF11">
    <property type="entry name" value="CYCLASE"/>
    <property type="match status" value="1"/>
</dbReference>
<dbReference type="Pfam" id="PF04199">
    <property type="entry name" value="Cyclase"/>
    <property type="match status" value="1"/>
</dbReference>
<dbReference type="InterPro" id="IPR037175">
    <property type="entry name" value="KFase_sf"/>
</dbReference>
<dbReference type="Gene3D" id="3.50.30.50">
    <property type="entry name" value="Putative cyclase"/>
    <property type="match status" value="1"/>
</dbReference>
<protein>
    <submittedName>
        <fullName evidence="2">Cyclase-like protein 1</fullName>
    </submittedName>
</protein>
<dbReference type="GO" id="GO:0004061">
    <property type="term" value="F:arylformamidase activity"/>
    <property type="evidence" value="ECO:0007669"/>
    <property type="project" value="InterPro"/>
</dbReference>
<evidence type="ECO:0000313" key="2">
    <source>
        <dbReference type="EMBL" id="TKX26304.1"/>
    </source>
</evidence>
<dbReference type="SUPFAM" id="SSF102198">
    <property type="entry name" value="Putative cyclase"/>
    <property type="match status" value="1"/>
</dbReference>
<gene>
    <name evidence="2" type="ORF">C1H76_1265</name>
</gene>
<dbReference type="AlphaFoldDB" id="A0A4U7BCZ9"/>
<reference evidence="2 3" key="1">
    <citation type="submission" date="2018-02" db="EMBL/GenBank/DDBJ databases">
        <title>Draft genome sequences of Elsinoe sp., causing black scab on jojoba.</title>
        <authorList>
            <person name="Stodart B."/>
            <person name="Jeffress S."/>
            <person name="Ash G."/>
            <person name="Arun Chinnappa K."/>
        </authorList>
    </citation>
    <scope>NUCLEOTIDE SEQUENCE [LARGE SCALE GENOMIC DNA]</scope>
    <source>
        <strain evidence="2 3">Hillstone_2</strain>
    </source>
</reference>
<organism evidence="2 3">
    <name type="scientific">Elsinoe australis</name>
    <dbReference type="NCBI Taxonomy" id="40998"/>
    <lineage>
        <taxon>Eukaryota</taxon>
        <taxon>Fungi</taxon>
        <taxon>Dikarya</taxon>
        <taxon>Ascomycota</taxon>
        <taxon>Pezizomycotina</taxon>
        <taxon>Dothideomycetes</taxon>
        <taxon>Dothideomycetidae</taxon>
        <taxon>Myriangiales</taxon>
        <taxon>Elsinoaceae</taxon>
        <taxon>Elsinoe</taxon>
    </lineage>
</organism>
<dbReference type="GO" id="GO:0019441">
    <property type="term" value="P:L-tryptophan catabolic process to kynurenine"/>
    <property type="evidence" value="ECO:0007669"/>
    <property type="project" value="InterPro"/>
</dbReference>
<comment type="caution">
    <text evidence="2">The sequence shown here is derived from an EMBL/GenBank/DDBJ whole genome shotgun (WGS) entry which is preliminary data.</text>
</comment>
<name>A0A4U7BCZ9_9PEZI</name>
<evidence type="ECO:0000256" key="1">
    <source>
        <dbReference type="ARBA" id="ARBA00007865"/>
    </source>
</evidence>